<protein>
    <submittedName>
        <fullName evidence="1">Uncharacterized protein</fullName>
    </submittedName>
</protein>
<gene>
    <name evidence="1" type="ORF">D915_006816</name>
</gene>
<dbReference type="AlphaFoldDB" id="A0A4E0R440"/>
<evidence type="ECO:0000313" key="2">
    <source>
        <dbReference type="Proteomes" id="UP000230066"/>
    </source>
</evidence>
<dbReference type="Proteomes" id="UP000230066">
    <property type="component" value="Unassembled WGS sequence"/>
</dbReference>
<keyword evidence="2" id="KW-1185">Reference proteome</keyword>
<accession>A0A4E0R440</accession>
<proteinExistence type="predicted"/>
<comment type="caution">
    <text evidence="1">The sequence shown here is derived from an EMBL/GenBank/DDBJ whole genome shotgun (WGS) entry which is preliminary data.</text>
</comment>
<reference evidence="1" key="1">
    <citation type="submission" date="2019-03" db="EMBL/GenBank/DDBJ databases">
        <title>Improved annotation for the trematode Fasciola hepatica.</title>
        <authorList>
            <person name="Choi Y.-J."/>
            <person name="Martin J."/>
            <person name="Mitreva M."/>
        </authorList>
    </citation>
    <scope>NUCLEOTIDE SEQUENCE [LARGE SCALE GENOMIC DNA]</scope>
</reference>
<name>A0A4E0R440_FASHE</name>
<evidence type="ECO:0000313" key="1">
    <source>
        <dbReference type="EMBL" id="THD22383.1"/>
    </source>
</evidence>
<organism evidence="1 2">
    <name type="scientific">Fasciola hepatica</name>
    <name type="common">Liver fluke</name>
    <dbReference type="NCBI Taxonomy" id="6192"/>
    <lineage>
        <taxon>Eukaryota</taxon>
        <taxon>Metazoa</taxon>
        <taxon>Spiralia</taxon>
        <taxon>Lophotrochozoa</taxon>
        <taxon>Platyhelminthes</taxon>
        <taxon>Trematoda</taxon>
        <taxon>Digenea</taxon>
        <taxon>Plagiorchiida</taxon>
        <taxon>Echinostomata</taxon>
        <taxon>Echinostomatoidea</taxon>
        <taxon>Fasciolidae</taxon>
        <taxon>Fasciola</taxon>
    </lineage>
</organism>
<sequence>MDNCRASFMTLRLRQLCAVYGRNFRFLADDHNTSGDMVTFAVSPIDPGHLGYVFISDPCRNVNNPDWDPVNISDCSDWMLSAKGYCLLSLEVSF</sequence>
<dbReference type="EMBL" id="JXXN02002799">
    <property type="protein sequence ID" value="THD22383.1"/>
    <property type="molecule type" value="Genomic_DNA"/>
</dbReference>